<dbReference type="RefSeq" id="WP_053974661.1">
    <property type="nucleotide sequence ID" value="NZ_FNUE01000002.1"/>
</dbReference>
<evidence type="ECO:0000313" key="6">
    <source>
        <dbReference type="EMBL" id="SEE48092.1"/>
    </source>
</evidence>
<protein>
    <submittedName>
        <fullName evidence="6">Histidine kinase-, DNA gyrase B-, and HSP90-like ATPase</fullName>
    </submittedName>
</protein>
<feature type="domain" description="Signal transduction histidine kinase internal region" evidence="4">
    <location>
        <begin position="454"/>
        <end position="527"/>
    </location>
</feature>
<dbReference type="Pfam" id="PF02518">
    <property type="entry name" value="HATPase_c"/>
    <property type="match status" value="1"/>
</dbReference>
<dbReference type="Proteomes" id="UP000183071">
    <property type="component" value="Unassembled WGS sequence"/>
</dbReference>
<dbReference type="InterPro" id="IPR050640">
    <property type="entry name" value="Bact_2-comp_sensor_kinase"/>
</dbReference>
<evidence type="ECO:0000259" key="5">
    <source>
        <dbReference type="Pfam" id="PF07495"/>
    </source>
</evidence>
<dbReference type="InterPro" id="IPR011123">
    <property type="entry name" value="Y_Y_Y"/>
</dbReference>
<dbReference type="Gene3D" id="2.130.10.10">
    <property type="entry name" value="YVTN repeat-like/Quinoprotein amine dehydrogenase"/>
    <property type="match status" value="1"/>
</dbReference>
<feature type="domain" description="Histidine kinase/HSP90-like ATPase" evidence="3">
    <location>
        <begin position="554"/>
        <end position="654"/>
    </location>
</feature>
<proteinExistence type="predicted"/>
<gene>
    <name evidence="6" type="ORF">SAMN05444353_1900</name>
</gene>
<dbReference type="PANTHER" id="PTHR34220">
    <property type="entry name" value="SENSOR HISTIDINE KINASE YPDA"/>
    <property type="match status" value="1"/>
</dbReference>
<name>A0A1H5J6J9_9FLAO</name>
<organism evidence="6 7">
    <name type="scientific">Polaribacter dokdonensis DSW-5</name>
    <dbReference type="NCBI Taxonomy" id="1300348"/>
    <lineage>
        <taxon>Bacteria</taxon>
        <taxon>Pseudomonadati</taxon>
        <taxon>Bacteroidota</taxon>
        <taxon>Flavobacteriia</taxon>
        <taxon>Flavobacteriales</taxon>
        <taxon>Flavobacteriaceae</taxon>
    </lineage>
</organism>
<evidence type="ECO:0000259" key="3">
    <source>
        <dbReference type="Pfam" id="PF02518"/>
    </source>
</evidence>
<feature type="transmembrane region" description="Helical" evidence="1">
    <location>
        <begin position="409"/>
        <end position="430"/>
    </location>
</feature>
<reference evidence="6 7" key="1">
    <citation type="submission" date="2016-10" db="EMBL/GenBank/DDBJ databases">
        <authorList>
            <person name="Varghese N."/>
            <person name="Submissions S."/>
        </authorList>
    </citation>
    <scope>NUCLEOTIDE SEQUENCE [LARGE SCALE GENOMIC DNA]</scope>
    <source>
        <strain evidence="6 7">DSW-5</strain>
    </source>
</reference>
<dbReference type="InterPro" id="IPR036890">
    <property type="entry name" value="HATPase_C_sf"/>
</dbReference>
<keyword evidence="1" id="KW-1133">Transmembrane helix</keyword>
<dbReference type="InterPro" id="IPR015943">
    <property type="entry name" value="WD40/YVTN_repeat-like_dom_sf"/>
</dbReference>
<keyword evidence="2" id="KW-0732">Signal</keyword>
<dbReference type="Pfam" id="PF06580">
    <property type="entry name" value="His_kinase"/>
    <property type="match status" value="1"/>
</dbReference>
<evidence type="ECO:0000256" key="2">
    <source>
        <dbReference type="SAM" id="SignalP"/>
    </source>
</evidence>
<comment type="caution">
    <text evidence="6">The sequence shown here is derived from an EMBL/GenBank/DDBJ whole genome shotgun (WGS) entry which is preliminary data.</text>
</comment>
<evidence type="ECO:0000256" key="1">
    <source>
        <dbReference type="SAM" id="Phobius"/>
    </source>
</evidence>
<dbReference type="SUPFAM" id="SSF50998">
    <property type="entry name" value="Quinoprotein alcohol dehydrogenase-like"/>
    <property type="match status" value="1"/>
</dbReference>
<dbReference type="Gene3D" id="3.30.565.10">
    <property type="entry name" value="Histidine kinase-like ATPase, C-terminal domain"/>
    <property type="match status" value="1"/>
</dbReference>
<keyword evidence="1" id="KW-0472">Membrane</keyword>
<sequence length="657" mass="75382">MIKKIFSLFILIVVFSQGNYAQQYNFKNYTFNNGLPSNKIIAGNIDDIGYVWFATDKGVVKFDGIYFAEISNKPTTAIYNSTSLTILGHKNGLTLIKNNKETFLSCKEVLSFLKKDDSIFIATTEGVFELINQKLQPLEINSTLDFSIIGKIHFTNNHFYISSNNGLWKVDSLRNPKTIQKILEKEIITSVIDENSLIITTHQDEILQLENDKITYKSSTLKNVSSLNIIADKLWITSLTNGIEIRDRDTFSFLQNINKYNSIGTDNVSSIIESEKLILINTLNKGVYVTGYQYNNIYHDLNLKFEKFSVNGNSIDSLLQSKKSIVLNYDQNNLNIKYKTIALRNPNKVKYQYVLNGVSSNWSNNNEIQLPNLTYGNYSLQIQSKVDETKSEPQILNFKIDTPFYKKDAFFLITGVLLLIIAYLFLEMYLKHLKKKHAKELMSLKQTNHLLTLEQQALQLQMNPHFIFNVLNGIKALGNKGDVTELNKTINKFSILLRSVLNNSRREEITLKDELATIKNYIELEQSMSSKSFNYNIDLHLNNIDSDEILFPSMLLQPFIENSIEHGFTNDKPGLINIEITIINQYIEISIIDNGIGIDKSLKKKFTTNNNSLALKVTKERIQYLSNLNSYRIQNIKNKENTTGTKVFFKIPLKTDY</sequence>
<dbReference type="InterPro" id="IPR003594">
    <property type="entry name" value="HATPase_dom"/>
</dbReference>
<evidence type="ECO:0000313" key="7">
    <source>
        <dbReference type="Proteomes" id="UP000183071"/>
    </source>
</evidence>
<feature type="signal peptide" evidence="2">
    <location>
        <begin position="1"/>
        <end position="21"/>
    </location>
</feature>
<dbReference type="PANTHER" id="PTHR34220:SF7">
    <property type="entry name" value="SENSOR HISTIDINE KINASE YPDA"/>
    <property type="match status" value="1"/>
</dbReference>
<feature type="domain" description="Two component regulator three Y" evidence="5">
    <location>
        <begin position="345"/>
        <end position="400"/>
    </location>
</feature>
<dbReference type="Pfam" id="PF07495">
    <property type="entry name" value="Y_Y_Y"/>
    <property type="match status" value="1"/>
</dbReference>
<accession>A0A1H5J6J9</accession>
<dbReference type="SUPFAM" id="SSF55874">
    <property type="entry name" value="ATPase domain of HSP90 chaperone/DNA topoisomerase II/histidine kinase"/>
    <property type="match status" value="1"/>
</dbReference>
<dbReference type="EMBL" id="FNUE01000002">
    <property type="protein sequence ID" value="SEE48092.1"/>
    <property type="molecule type" value="Genomic_DNA"/>
</dbReference>
<dbReference type="InterPro" id="IPR013783">
    <property type="entry name" value="Ig-like_fold"/>
</dbReference>
<feature type="chain" id="PRO_5046647115" evidence="2">
    <location>
        <begin position="22"/>
        <end position="657"/>
    </location>
</feature>
<keyword evidence="7" id="KW-1185">Reference proteome</keyword>
<evidence type="ECO:0000259" key="4">
    <source>
        <dbReference type="Pfam" id="PF06580"/>
    </source>
</evidence>
<dbReference type="Gene3D" id="2.60.40.10">
    <property type="entry name" value="Immunoglobulins"/>
    <property type="match status" value="1"/>
</dbReference>
<dbReference type="InterPro" id="IPR011047">
    <property type="entry name" value="Quinoprotein_ADH-like_sf"/>
</dbReference>
<keyword evidence="1" id="KW-0812">Transmembrane</keyword>
<dbReference type="InterPro" id="IPR010559">
    <property type="entry name" value="Sig_transdc_His_kin_internal"/>
</dbReference>